<dbReference type="RefSeq" id="WP_062394115.1">
    <property type="nucleotide sequence ID" value="NZ_CP011853.1"/>
</dbReference>
<proteinExistence type="predicted"/>
<dbReference type="Pfam" id="PF00425">
    <property type="entry name" value="Chorismate_bind"/>
    <property type="match status" value="1"/>
</dbReference>
<dbReference type="KEGG" id="goq:ACH46_17835"/>
<gene>
    <name evidence="2" type="ORF">ACH46_17835</name>
</gene>
<dbReference type="AlphaFoldDB" id="A0A0N9NEA0"/>
<feature type="domain" description="Chorismate-utilising enzyme C-terminal" evidence="1">
    <location>
        <begin position="92"/>
        <end position="351"/>
    </location>
</feature>
<reference evidence="2 3" key="2">
    <citation type="journal article" date="2017" name="Int. J. Syst. Evol. Microbiol.">
        <title>Gordonia phthalatica sp. nov., a di-n-butyl phthalate-degrading bacterium isolated from activated sludge.</title>
        <authorList>
            <person name="Jin D."/>
            <person name="Kong X."/>
            <person name="Jia M."/>
            <person name="Yu X."/>
            <person name="Wang X."/>
            <person name="Zhuang X."/>
            <person name="Deng Y."/>
            <person name="Bai Z."/>
        </authorList>
    </citation>
    <scope>NUCLEOTIDE SEQUENCE [LARGE SCALE GENOMIC DNA]</scope>
    <source>
        <strain evidence="2 3">QH-11</strain>
    </source>
</reference>
<name>A0A0N9NEA0_9ACTN</name>
<dbReference type="InterPro" id="IPR015890">
    <property type="entry name" value="Chorismate_C"/>
</dbReference>
<dbReference type="InterPro" id="IPR005801">
    <property type="entry name" value="ADC_synthase"/>
</dbReference>
<organism evidence="2 3">
    <name type="scientific">Gordonia phthalatica</name>
    <dbReference type="NCBI Taxonomy" id="1136941"/>
    <lineage>
        <taxon>Bacteria</taxon>
        <taxon>Bacillati</taxon>
        <taxon>Actinomycetota</taxon>
        <taxon>Actinomycetes</taxon>
        <taxon>Mycobacteriales</taxon>
        <taxon>Gordoniaceae</taxon>
        <taxon>Gordonia</taxon>
    </lineage>
</organism>
<reference evidence="3" key="1">
    <citation type="submission" date="2015-06" db="EMBL/GenBank/DDBJ databases">
        <title>Complete genome sequence and metabolic analysis of phthalate degradation pathway in Gordonia sp. QH-11.</title>
        <authorList>
            <person name="Jin D."/>
            <person name="Kong X."/>
            <person name="Bai Z."/>
        </authorList>
    </citation>
    <scope>NUCLEOTIDE SEQUENCE [LARGE SCALE GENOMIC DNA]</scope>
    <source>
        <strain evidence="3">QH-11</strain>
    </source>
</reference>
<accession>A0A0N9NEA0</accession>
<dbReference type="STRING" id="1136941.ACH46_17835"/>
<dbReference type="Proteomes" id="UP000063789">
    <property type="component" value="Chromosome"/>
</dbReference>
<dbReference type="PANTHER" id="PTHR42839:SF2">
    <property type="entry name" value="ISOCHORISMATE SYNTHASE ENTC"/>
    <property type="match status" value="1"/>
</dbReference>
<dbReference type="Gene3D" id="3.60.120.10">
    <property type="entry name" value="Anthranilate synthase"/>
    <property type="match status" value="1"/>
</dbReference>
<evidence type="ECO:0000313" key="2">
    <source>
        <dbReference type="EMBL" id="ALG86013.1"/>
    </source>
</evidence>
<evidence type="ECO:0000313" key="3">
    <source>
        <dbReference type="Proteomes" id="UP000063789"/>
    </source>
</evidence>
<evidence type="ECO:0000259" key="1">
    <source>
        <dbReference type="Pfam" id="PF00425"/>
    </source>
</evidence>
<dbReference type="GO" id="GO:0009697">
    <property type="term" value="P:salicylic acid biosynthetic process"/>
    <property type="evidence" value="ECO:0007669"/>
    <property type="project" value="TreeGrafter"/>
</dbReference>
<sequence>MSSGLSFVLSNTECNARGFGVRAAYGSVSDAAAALRSGSAEFVGGAIGFDSAATASLIAPERLVFSPVPEETRSDDVESVVESLSVTPDAVHRARVEAAVDAISAGRVEKVVVARSLEARLSEPVSPEEMVQRFAATAGDSTVFAADLRAAPGYDGRWLIGASPELLLRKRGATVHCVPYAGSAAKFDAAGVPVPDAAEGLARSDKDLREHAYVVDYLRELLSPLCIEIDVPARPTTIATEHVWHLATPIVGRLVDPTITALDLAALLSPTPAVCGTPTAAAAELIGEIEGPRDFYAGAVGWCDAAGDGEWVVSIRCLELDTAASTVTAWAGGGIVAGSDPDAEVAETTAKFQTVLSALGPVPSPLAG</sequence>
<dbReference type="OrthoDB" id="9806579at2"/>
<dbReference type="PATRIC" id="fig|1136941.3.peg.3647"/>
<keyword evidence="3" id="KW-1185">Reference proteome</keyword>
<dbReference type="GO" id="GO:0008909">
    <property type="term" value="F:isochorismate synthase activity"/>
    <property type="evidence" value="ECO:0007669"/>
    <property type="project" value="TreeGrafter"/>
</dbReference>
<dbReference type="SUPFAM" id="SSF56322">
    <property type="entry name" value="ADC synthase"/>
    <property type="match status" value="1"/>
</dbReference>
<dbReference type="PANTHER" id="PTHR42839">
    <property type="entry name" value="ISOCHORISMATE SYNTHASE ENTC"/>
    <property type="match status" value="1"/>
</dbReference>
<dbReference type="EMBL" id="CP011853">
    <property type="protein sequence ID" value="ALG86013.1"/>
    <property type="molecule type" value="Genomic_DNA"/>
</dbReference>
<protein>
    <submittedName>
        <fullName evidence="2">Isochorismate synthase</fullName>
    </submittedName>
</protein>